<evidence type="ECO:0000313" key="3">
    <source>
        <dbReference type="Proteomes" id="UP000242662"/>
    </source>
</evidence>
<feature type="transmembrane region" description="Helical" evidence="1">
    <location>
        <begin position="32"/>
        <end position="52"/>
    </location>
</feature>
<keyword evidence="1" id="KW-0472">Membrane</keyword>
<gene>
    <name evidence="2" type="ORF">SAMN05421737_11624</name>
</gene>
<proteinExistence type="predicted"/>
<accession>A0A1G6PCZ4</accession>
<dbReference type="AlphaFoldDB" id="A0A1G6PCZ4"/>
<dbReference type="EMBL" id="FMYM01000016">
    <property type="protein sequence ID" value="SDC77426.1"/>
    <property type="molecule type" value="Genomic_DNA"/>
</dbReference>
<reference evidence="3" key="1">
    <citation type="submission" date="2016-09" db="EMBL/GenBank/DDBJ databases">
        <authorList>
            <person name="Varghese N."/>
            <person name="Submissions S."/>
        </authorList>
    </citation>
    <scope>NUCLEOTIDE SEQUENCE [LARGE SCALE GENOMIC DNA]</scope>
    <source>
        <strain evidence="3">25nlg</strain>
    </source>
</reference>
<name>A0A1G6PCZ4_9BACI</name>
<dbReference type="Proteomes" id="UP000242662">
    <property type="component" value="Unassembled WGS sequence"/>
</dbReference>
<keyword evidence="1" id="KW-1133">Transmembrane helix</keyword>
<evidence type="ECO:0000256" key="1">
    <source>
        <dbReference type="SAM" id="Phobius"/>
    </source>
</evidence>
<evidence type="ECO:0000313" key="2">
    <source>
        <dbReference type="EMBL" id="SDC77426.1"/>
    </source>
</evidence>
<sequence length="62" mass="7113">MRVLAYVVLSVTGVVKLVHILFDLRREDNDMLVFLLNLSGLLFWVTLLLLVLSSDTKEKKSH</sequence>
<dbReference type="STRING" id="1464122.SAMN05421737_11624"/>
<keyword evidence="3" id="KW-1185">Reference proteome</keyword>
<protein>
    <submittedName>
        <fullName evidence="2">Uncharacterized protein</fullName>
    </submittedName>
</protein>
<organism evidence="2 3">
    <name type="scientific">Shouchella lonarensis</name>
    <dbReference type="NCBI Taxonomy" id="1464122"/>
    <lineage>
        <taxon>Bacteria</taxon>
        <taxon>Bacillati</taxon>
        <taxon>Bacillota</taxon>
        <taxon>Bacilli</taxon>
        <taxon>Bacillales</taxon>
        <taxon>Bacillaceae</taxon>
        <taxon>Shouchella</taxon>
    </lineage>
</organism>
<keyword evidence="1" id="KW-0812">Transmembrane</keyword>